<dbReference type="AlphaFoldDB" id="A0AAD5MGS1"/>
<protein>
    <submittedName>
        <fullName evidence="2">Uncharacterized protein</fullName>
    </submittedName>
</protein>
<evidence type="ECO:0000256" key="1">
    <source>
        <dbReference type="SAM" id="SignalP"/>
    </source>
</evidence>
<keyword evidence="3" id="KW-1185">Reference proteome</keyword>
<dbReference type="Proteomes" id="UP001196413">
    <property type="component" value="Unassembled WGS sequence"/>
</dbReference>
<proteinExistence type="predicted"/>
<keyword evidence="1" id="KW-0732">Signal</keyword>
<reference evidence="2" key="1">
    <citation type="submission" date="2021-06" db="EMBL/GenBank/DDBJ databases">
        <title>Parelaphostrongylus tenuis whole genome reference sequence.</title>
        <authorList>
            <person name="Garwood T.J."/>
            <person name="Larsen P.A."/>
            <person name="Fountain-Jones N.M."/>
            <person name="Garbe J.R."/>
            <person name="Macchietto M.G."/>
            <person name="Kania S.A."/>
            <person name="Gerhold R.W."/>
            <person name="Richards J.E."/>
            <person name="Wolf T.M."/>
        </authorList>
    </citation>
    <scope>NUCLEOTIDE SEQUENCE</scope>
    <source>
        <strain evidence="2">MNPRO001-30</strain>
        <tissue evidence="2">Meninges</tissue>
    </source>
</reference>
<dbReference type="EMBL" id="JAHQIW010000317">
    <property type="protein sequence ID" value="KAJ1347464.1"/>
    <property type="molecule type" value="Genomic_DNA"/>
</dbReference>
<organism evidence="2 3">
    <name type="scientific">Parelaphostrongylus tenuis</name>
    <name type="common">Meningeal worm</name>
    <dbReference type="NCBI Taxonomy" id="148309"/>
    <lineage>
        <taxon>Eukaryota</taxon>
        <taxon>Metazoa</taxon>
        <taxon>Ecdysozoa</taxon>
        <taxon>Nematoda</taxon>
        <taxon>Chromadorea</taxon>
        <taxon>Rhabditida</taxon>
        <taxon>Rhabditina</taxon>
        <taxon>Rhabditomorpha</taxon>
        <taxon>Strongyloidea</taxon>
        <taxon>Metastrongylidae</taxon>
        <taxon>Parelaphostrongylus</taxon>
    </lineage>
</organism>
<comment type="caution">
    <text evidence="2">The sequence shown here is derived from an EMBL/GenBank/DDBJ whole genome shotgun (WGS) entry which is preliminary data.</text>
</comment>
<sequence>MGGVRMGEKHRFIALVHVVLVTPILFDLSNGLGPRYPQCICVPSPCAAAASASATSISGATVVKPIPPRRPTYIEEVQLIKPPLYSRGYAPPPAPSPPPSQPYLSRYPCRLRIRRSQSGQHPSGLA</sequence>
<evidence type="ECO:0000313" key="2">
    <source>
        <dbReference type="EMBL" id="KAJ1347464.1"/>
    </source>
</evidence>
<name>A0AAD5MGS1_PARTN</name>
<feature type="chain" id="PRO_5041902086" evidence="1">
    <location>
        <begin position="32"/>
        <end position="126"/>
    </location>
</feature>
<evidence type="ECO:0000313" key="3">
    <source>
        <dbReference type="Proteomes" id="UP001196413"/>
    </source>
</evidence>
<gene>
    <name evidence="2" type="ORF">KIN20_002524</name>
</gene>
<feature type="signal peptide" evidence="1">
    <location>
        <begin position="1"/>
        <end position="31"/>
    </location>
</feature>
<accession>A0AAD5MGS1</accession>